<accession>A0A4Z0NP05</accession>
<organism evidence="1 2">
    <name type="scientific">Methylobacterium nonmethylotrophicum</name>
    <dbReference type="NCBI Taxonomy" id="1141884"/>
    <lineage>
        <taxon>Bacteria</taxon>
        <taxon>Pseudomonadati</taxon>
        <taxon>Pseudomonadota</taxon>
        <taxon>Alphaproteobacteria</taxon>
        <taxon>Hyphomicrobiales</taxon>
        <taxon>Methylobacteriaceae</taxon>
        <taxon>Methylobacterium</taxon>
    </lineage>
</organism>
<proteinExistence type="predicted"/>
<sequence>MAKLLMVRLIRLKIMIKKIEELLSQEFVVRAQIDVPVARMAKNLKRDLHKRGLKKRSDAIHLATALYYNSEELHTWDASDLLQFDNQLKCRNGKNLKILIPNSDKIHGPLFAHPQLPQISRKNEQKN</sequence>
<protein>
    <recommendedName>
        <fullName evidence="3">PIN domain-containing protein</fullName>
    </recommendedName>
</protein>
<gene>
    <name evidence="1" type="ORF">EU555_16165</name>
</gene>
<dbReference type="OrthoDB" id="8256418at2"/>
<evidence type="ECO:0008006" key="3">
    <source>
        <dbReference type="Google" id="ProtNLM"/>
    </source>
</evidence>
<dbReference type="RefSeq" id="WP_135415833.1">
    <property type="nucleotide sequence ID" value="NZ_SRLB01000011.1"/>
</dbReference>
<dbReference type="AlphaFoldDB" id="A0A4Z0NP05"/>
<dbReference type="EMBL" id="SRLB01000011">
    <property type="protein sequence ID" value="TGD98244.1"/>
    <property type="molecule type" value="Genomic_DNA"/>
</dbReference>
<reference evidence="1 2" key="1">
    <citation type="submission" date="2019-04" db="EMBL/GenBank/DDBJ databases">
        <authorList>
            <person name="Feng G."/>
            <person name="Zhu H."/>
        </authorList>
    </citation>
    <scope>NUCLEOTIDE SEQUENCE [LARGE SCALE GENOMIC DNA]</scope>
    <source>
        <strain evidence="1 2">6HR-1</strain>
    </source>
</reference>
<evidence type="ECO:0000313" key="1">
    <source>
        <dbReference type="EMBL" id="TGD98244.1"/>
    </source>
</evidence>
<dbReference type="Proteomes" id="UP000297535">
    <property type="component" value="Unassembled WGS sequence"/>
</dbReference>
<dbReference type="SUPFAM" id="SSF88723">
    <property type="entry name" value="PIN domain-like"/>
    <property type="match status" value="1"/>
</dbReference>
<evidence type="ECO:0000313" key="2">
    <source>
        <dbReference type="Proteomes" id="UP000297535"/>
    </source>
</evidence>
<name>A0A4Z0NP05_9HYPH</name>
<dbReference type="InterPro" id="IPR029060">
    <property type="entry name" value="PIN-like_dom_sf"/>
</dbReference>
<keyword evidence="2" id="KW-1185">Reference proteome</keyword>
<comment type="caution">
    <text evidence="1">The sequence shown here is derived from an EMBL/GenBank/DDBJ whole genome shotgun (WGS) entry which is preliminary data.</text>
</comment>